<dbReference type="Pfam" id="PF02775">
    <property type="entry name" value="TPP_enzyme_C"/>
    <property type="match status" value="1"/>
</dbReference>
<evidence type="ECO:0000313" key="9">
    <source>
        <dbReference type="Proteomes" id="UP000467385"/>
    </source>
</evidence>
<keyword evidence="2" id="KW-0786">Thiamine pyrophosphate</keyword>
<dbReference type="PANTHER" id="PTHR42981:SF2">
    <property type="entry name" value="PYRUVATE DEHYDROGENASE [UBIQUINONE]"/>
    <property type="match status" value="1"/>
</dbReference>
<dbReference type="GO" id="GO:0005506">
    <property type="term" value="F:iron ion binding"/>
    <property type="evidence" value="ECO:0007669"/>
    <property type="project" value="InterPro"/>
</dbReference>
<keyword evidence="9" id="KW-1185">Reference proteome</keyword>
<dbReference type="SUPFAM" id="SSF52518">
    <property type="entry name" value="Thiamin diphosphate-binding fold (THDP-binding)"/>
    <property type="match status" value="3"/>
</dbReference>
<dbReference type="PANTHER" id="PTHR42981">
    <property type="entry name" value="PYRUVATE DEHYDROGENASE [UBIQUINONE]"/>
    <property type="match status" value="1"/>
</dbReference>
<evidence type="ECO:0000259" key="6">
    <source>
        <dbReference type="Pfam" id="PF02775"/>
    </source>
</evidence>
<comment type="similarity">
    <text evidence="1">Belongs to the TPP enzyme family.</text>
</comment>
<dbReference type="GO" id="GO:0030976">
    <property type="term" value="F:thiamine pyrophosphate binding"/>
    <property type="evidence" value="ECO:0007669"/>
    <property type="project" value="InterPro"/>
</dbReference>
<keyword evidence="3" id="KW-0408">Iron</keyword>
<keyword evidence="3" id="KW-0349">Heme</keyword>
<evidence type="ECO:0000256" key="1">
    <source>
        <dbReference type="ARBA" id="ARBA00007812"/>
    </source>
</evidence>
<feature type="domain" description="Thiamine pyrophosphate enzyme central" evidence="5">
    <location>
        <begin position="636"/>
        <end position="764"/>
    </location>
</feature>
<dbReference type="InterPro" id="IPR029035">
    <property type="entry name" value="DHS-like_NAD/FAD-binding_dom"/>
</dbReference>
<dbReference type="Gene3D" id="3.40.50.1220">
    <property type="entry name" value="TPP-binding domain"/>
    <property type="match status" value="1"/>
</dbReference>
<dbReference type="InterPro" id="IPR012001">
    <property type="entry name" value="Thiamin_PyroP_enz_TPP-bd_dom"/>
</dbReference>
<feature type="domain" description="Thiamine pyrophosphate enzyme TPP-binding" evidence="6">
    <location>
        <begin position="829"/>
        <end position="973"/>
    </location>
</feature>
<evidence type="ECO:0000259" key="5">
    <source>
        <dbReference type="Pfam" id="PF00205"/>
    </source>
</evidence>
<dbReference type="Pfam" id="PF02776">
    <property type="entry name" value="TPP_enzyme_N"/>
    <property type="match status" value="1"/>
</dbReference>
<dbReference type="Gene3D" id="3.40.50.970">
    <property type="match status" value="2"/>
</dbReference>
<name>A0A7I7YJZ3_9MYCO</name>
<feature type="domain" description="Thiamine pyrophosphate enzyme N-terminal TPP-binding" evidence="7">
    <location>
        <begin position="15"/>
        <end position="130"/>
    </location>
</feature>
<evidence type="ECO:0000256" key="3">
    <source>
        <dbReference type="PIRSR" id="PIRSR602401-1"/>
    </source>
</evidence>
<dbReference type="InterPro" id="IPR036396">
    <property type="entry name" value="Cyt_P450_sf"/>
</dbReference>
<dbReference type="InterPro" id="IPR029061">
    <property type="entry name" value="THDP-binding"/>
</dbReference>
<organism evidence="8 9">
    <name type="scientific">Mycobacterium conspicuum</name>
    <dbReference type="NCBI Taxonomy" id="44010"/>
    <lineage>
        <taxon>Bacteria</taxon>
        <taxon>Bacillati</taxon>
        <taxon>Actinomycetota</taxon>
        <taxon>Actinomycetes</taxon>
        <taxon>Mycobacteriales</taxon>
        <taxon>Mycobacteriaceae</taxon>
        <taxon>Mycobacterium</taxon>
    </lineage>
</organism>
<dbReference type="GO" id="GO:0020037">
    <property type="term" value="F:heme binding"/>
    <property type="evidence" value="ECO:0007669"/>
    <property type="project" value="InterPro"/>
</dbReference>
<feature type="region of interest" description="Disordered" evidence="4">
    <location>
        <begin position="772"/>
        <end position="794"/>
    </location>
</feature>
<dbReference type="SUPFAM" id="SSF48264">
    <property type="entry name" value="Cytochrome P450"/>
    <property type="match status" value="1"/>
</dbReference>
<dbReference type="InterPro" id="IPR002401">
    <property type="entry name" value="Cyt_P450_E_grp-I"/>
</dbReference>
<dbReference type="InterPro" id="IPR012000">
    <property type="entry name" value="Thiamin_PyroP_enz_cen_dom"/>
</dbReference>
<feature type="region of interest" description="Disordered" evidence="4">
    <location>
        <begin position="1046"/>
        <end position="1079"/>
    </location>
</feature>
<dbReference type="GO" id="GO:0004497">
    <property type="term" value="F:monooxygenase activity"/>
    <property type="evidence" value="ECO:0007669"/>
    <property type="project" value="InterPro"/>
</dbReference>
<dbReference type="Proteomes" id="UP000467385">
    <property type="component" value="Chromosome"/>
</dbReference>
<reference evidence="8 9" key="1">
    <citation type="journal article" date="2019" name="Emerg. Microbes Infect.">
        <title>Comprehensive subspecies identification of 175 nontuberculous mycobacteria species based on 7547 genomic profiles.</title>
        <authorList>
            <person name="Matsumoto Y."/>
            <person name="Kinjo T."/>
            <person name="Motooka D."/>
            <person name="Nabeya D."/>
            <person name="Jung N."/>
            <person name="Uechi K."/>
            <person name="Horii T."/>
            <person name="Iida T."/>
            <person name="Fujita J."/>
            <person name="Nakamura S."/>
        </authorList>
    </citation>
    <scope>NUCLEOTIDE SEQUENCE [LARGE SCALE GENOMIC DNA]</scope>
    <source>
        <strain evidence="8 9">JCM 14738</strain>
    </source>
</reference>
<dbReference type="GO" id="GO:0000287">
    <property type="term" value="F:magnesium ion binding"/>
    <property type="evidence" value="ECO:0007669"/>
    <property type="project" value="InterPro"/>
</dbReference>
<proteinExistence type="inferred from homology"/>
<dbReference type="GO" id="GO:0016705">
    <property type="term" value="F:oxidoreductase activity, acting on paired donors, with incorporation or reduction of molecular oxygen"/>
    <property type="evidence" value="ECO:0007669"/>
    <property type="project" value="InterPro"/>
</dbReference>
<dbReference type="PROSITE" id="PS00086">
    <property type="entry name" value="CYTOCHROME_P450"/>
    <property type="match status" value="1"/>
</dbReference>
<dbReference type="PRINTS" id="PR00463">
    <property type="entry name" value="EP450I"/>
</dbReference>
<dbReference type="RefSeq" id="WP_085232672.1">
    <property type="nucleotide sequence ID" value="NZ_AP022613.1"/>
</dbReference>
<dbReference type="SUPFAM" id="SSF52467">
    <property type="entry name" value="DHS-like NAD/FAD-binding domain"/>
    <property type="match status" value="1"/>
</dbReference>
<dbReference type="InterPro" id="IPR017972">
    <property type="entry name" value="Cyt_P450_CS"/>
</dbReference>
<keyword evidence="3" id="KW-0479">Metal-binding</keyword>
<evidence type="ECO:0000256" key="2">
    <source>
        <dbReference type="ARBA" id="ARBA00023052"/>
    </source>
</evidence>
<dbReference type="Pfam" id="PF00067">
    <property type="entry name" value="p450"/>
    <property type="match status" value="1"/>
</dbReference>
<dbReference type="InterPro" id="IPR047211">
    <property type="entry name" value="POXB-like"/>
</dbReference>
<accession>A0A7I7YJZ3</accession>
<evidence type="ECO:0000256" key="4">
    <source>
        <dbReference type="SAM" id="MobiDB-lite"/>
    </source>
</evidence>
<dbReference type="InterPro" id="IPR011766">
    <property type="entry name" value="TPP_enzyme_TPP-bd"/>
</dbReference>
<feature type="binding site" description="axial binding residue" evidence="3">
    <location>
        <position position="1489"/>
    </location>
    <ligand>
        <name>heme</name>
        <dbReference type="ChEBI" id="CHEBI:30413"/>
    </ligand>
    <ligandPart>
        <name>Fe</name>
        <dbReference type="ChEBI" id="CHEBI:18248"/>
    </ligandPart>
</feature>
<sequence length="1541" mass="165289">MHNRHLFSNALGRRRFADELVDYLISLGVEYLFGMPAESVNSLVHAASRRSEIEVVSTRHEAAAALMAVGYARTSGRLGVCFGTAGPGATNLLTGTYEAFVGRVPLLAISGQVPVASVGRDSFQEIDSAALFSSCTASSVQINATSQFERFARSCTLAMHEATACHVAIPGDVLYSPIGALDTGFRTPDVPSPSVASKEELREVLEFLDADDLAIAVSDDTYIALAQELSARLECSVHSLADDSQIHAGNVLLVGRSSPLIKQRVHAHANLLELTDRRFTARSTPYARQIICDVDATLRAALGSNANGEFRDSASGPWQLFSDLNEVSAVLPDSISLNTAVVSSLAGIQGAALPLGIGGALADRAASRNLVVTDYRQLGQFVAELSSLPSSVDLAVICVVDDRETLSRITRLGPSMSLRTATAESVEDLSRVLSVSAAPRCPALIGLLHNAFAPPVPPQRLGELSLAAHLRINLATPVQISESCASVLPFLGATQRSVNAQAPSMNASALRKMGVASAGTVAATGAALLLQLNGIYDAALDNARILVVTVEPQAWSLDACRLLDGVTAARYVVDNPTTAATTVQRACATAASPGAGIVHLQVLPGALDVEWYEHEPGPAETVTPRHPAAAPDPSALKRAVAALRDARRVAIVAGRGAAGCSNQLAELSGLLGCRVHLTMGGDSVISSPIVRSHSRIGGSGDLRAFHEVARADVLLLIGVSNRGSAFELRVSGRTIAVNLDPNTMLRLGEHDICVLGDAMAALESIVAALRVDSPSRPPAPPRPSSRRKSSIAQRVSRRAENAPLRASSLTQALDEELRRYDGSCTVCADVGVNTLWVYRYITSMTHSIWSASFGTMGFAVPAAITVARNSAAPTLVVAVAGDGGTGITLSQIASSAGLTAPVVFVVVNNMALAAIKYENEIMGWPDRGSALPDIDFAQYAASVGVPSRRVDTLREFRATFKEAISGGGPYLIDARCVLNDAPVQAGKKNWRQVMGFFVAWSQEGRAGLDSFGEVLRAVVRAKLDEKGISPGTREVDDALTVPQSSCPVTKADHPRLACAQPSPLGGPRSTGRRSVVSSLRPDPLWPTRLSVSTLSGAARGFGRPTPLPPGPKGLPVVGSFFQLRRDPFEFMKRGAARYGDIFRAPLPLLDLVAVTHPDLVHEFMEEPTGRFSRYGPVRPMLSIIGANSIMLDGPKLRERRGMLTPMFARRHQTNIAEVVSSELARRLDGWAAWAATGRPVNLQDEIFQTTLSVYLRALFSVSVSDPELRQLDADMRAITGLLGLTTLMVPFPRLNVAPALARTYRLVGRLIRERKARPLDVPDFLDTLLEARYQDGSPMSKADLAAEIVGLLGGAYDPSAAALTWAVALLVNHPDQLATLLDEIDALGGAPPGYDDLPRLEWTKACFDEAQRMQGHPFFPRYCMEDTTLGDYRLPKYTLLGASMSVIHRDPRWWPEPDRYEPARFLDREQIQARPRLAFMPFSAGQHFCMGTQMAYMTAQFFLATLFQRYRLSVPQGWRPQPHFTFSVTVKGGLPVRLSEV</sequence>
<evidence type="ECO:0008006" key="10">
    <source>
        <dbReference type="Google" id="ProtNLM"/>
    </source>
</evidence>
<comment type="cofactor">
    <cofactor evidence="3">
        <name>heme</name>
        <dbReference type="ChEBI" id="CHEBI:30413"/>
    </cofactor>
</comment>
<evidence type="ECO:0000313" key="8">
    <source>
        <dbReference type="EMBL" id="BBZ41989.1"/>
    </source>
</evidence>
<gene>
    <name evidence="8" type="ORF">MCNS_50520</name>
</gene>
<dbReference type="EMBL" id="AP022613">
    <property type="protein sequence ID" value="BBZ41989.1"/>
    <property type="molecule type" value="Genomic_DNA"/>
</dbReference>
<dbReference type="Pfam" id="PF00205">
    <property type="entry name" value="TPP_enzyme_M"/>
    <property type="match status" value="1"/>
</dbReference>
<evidence type="ECO:0000259" key="7">
    <source>
        <dbReference type="Pfam" id="PF02776"/>
    </source>
</evidence>
<dbReference type="OrthoDB" id="4494979at2"/>
<dbReference type="Gene3D" id="1.10.630.10">
    <property type="entry name" value="Cytochrome P450"/>
    <property type="match status" value="1"/>
</dbReference>
<dbReference type="InterPro" id="IPR001128">
    <property type="entry name" value="Cyt_P450"/>
</dbReference>
<protein>
    <recommendedName>
        <fullName evidence="10">Cytochrome P450</fullName>
    </recommendedName>
</protein>